<sequence>MTDKTLKGKIVLVTGAAGGVGREVIKKLASQGAKIVATDIAENVHQLADQFNEAELVTVVGDVSKSADVEKIFEKAESSFGAVQALISNAGYMIGKALHETSEEEWDAVLAGNAKSFFLTARRVLPNMLKAGKGSITATGSISSVVGLPSQAAYCASKGAVLQLVRQLAVEYAGQGIRVNAVGPGAINTPFLTRYLNSLPDPEAGAAAVKAAHPMKRWAEPDEVADALVFLASDEAAFVTGHILMVDGGYVAG</sequence>
<organism evidence="5 6">
    <name type="scientific">Rhizobium pisi</name>
    <dbReference type="NCBI Taxonomy" id="574561"/>
    <lineage>
        <taxon>Bacteria</taxon>
        <taxon>Pseudomonadati</taxon>
        <taxon>Pseudomonadota</taxon>
        <taxon>Alphaproteobacteria</taxon>
        <taxon>Hyphomicrobiales</taxon>
        <taxon>Rhizobiaceae</taxon>
        <taxon>Rhizobium/Agrobacterium group</taxon>
        <taxon>Rhizobium</taxon>
    </lineage>
</organism>
<keyword evidence="2" id="KW-0560">Oxidoreductase</keyword>
<dbReference type="CDD" id="cd05233">
    <property type="entry name" value="SDR_c"/>
    <property type="match status" value="1"/>
</dbReference>
<evidence type="ECO:0000313" key="5">
    <source>
        <dbReference type="EMBL" id="MBB3136644.1"/>
    </source>
</evidence>
<dbReference type="PRINTS" id="PR00081">
    <property type="entry name" value="GDHRDH"/>
</dbReference>
<protein>
    <submittedName>
        <fullName evidence="5">NAD(P)-dependent dehydrogenase (Short-subunit alcohol dehydrogenase family)</fullName>
    </submittedName>
</protein>
<evidence type="ECO:0000256" key="1">
    <source>
        <dbReference type="ARBA" id="ARBA00006484"/>
    </source>
</evidence>
<dbReference type="NCBIfam" id="NF005559">
    <property type="entry name" value="PRK07231.1"/>
    <property type="match status" value="1"/>
</dbReference>
<dbReference type="PANTHER" id="PTHR24321:SF8">
    <property type="entry name" value="ESTRADIOL 17-BETA-DEHYDROGENASE 8-RELATED"/>
    <property type="match status" value="1"/>
</dbReference>
<reference evidence="5 6" key="1">
    <citation type="submission" date="2020-08" db="EMBL/GenBank/DDBJ databases">
        <title>Genomic Encyclopedia of Type Strains, Phase III (KMG-III): the genomes of soil and plant-associated and newly described type strains.</title>
        <authorList>
            <person name="Whitman W."/>
        </authorList>
    </citation>
    <scope>NUCLEOTIDE SEQUENCE [LARGE SCALE GENOMIC DNA]</scope>
    <source>
        <strain evidence="5 6">CECT 4113</strain>
    </source>
</reference>
<dbReference type="PANTHER" id="PTHR24321">
    <property type="entry name" value="DEHYDROGENASES, SHORT CHAIN"/>
    <property type="match status" value="1"/>
</dbReference>
<comment type="similarity">
    <text evidence="1">Belongs to the short-chain dehydrogenases/reductases (SDR) family.</text>
</comment>
<gene>
    <name evidence="5" type="ORF">FHS26_004401</name>
</gene>
<evidence type="ECO:0000313" key="6">
    <source>
        <dbReference type="Proteomes" id="UP000518315"/>
    </source>
</evidence>
<proteinExistence type="inferred from homology"/>
<dbReference type="SMART" id="SM00822">
    <property type="entry name" value="PKS_KR"/>
    <property type="match status" value="1"/>
</dbReference>
<keyword evidence="3" id="KW-0520">NAD</keyword>
<dbReference type="GO" id="GO:0016491">
    <property type="term" value="F:oxidoreductase activity"/>
    <property type="evidence" value="ECO:0007669"/>
    <property type="project" value="UniProtKB-KW"/>
</dbReference>
<dbReference type="InterPro" id="IPR020904">
    <property type="entry name" value="Sc_DH/Rdtase_CS"/>
</dbReference>
<dbReference type="PROSITE" id="PS00061">
    <property type="entry name" value="ADH_SHORT"/>
    <property type="match status" value="1"/>
</dbReference>
<feature type="domain" description="Ketoreductase" evidence="4">
    <location>
        <begin position="9"/>
        <end position="185"/>
    </location>
</feature>
<dbReference type="PRINTS" id="PR00080">
    <property type="entry name" value="SDRFAMILY"/>
</dbReference>
<dbReference type="EMBL" id="JACHXH010000016">
    <property type="protein sequence ID" value="MBB3136644.1"/>
    <property type="molecule type" value="Genomic_DNA"/>
</dbReference>
<comment type="caution">
    <text evidence="5">The sequence shown here is derived from an EMBL/GenBank/DDBJ whole genome shotgun (WGS) entry which is preliminary data.</text>
</comment>
<dbReference type="Gene3D" id="3.40.50.720">
    <property type="entry name" value="NAD(P)-binding Rossmann-like Domain"/>
    <property type="match status" value="1"/>
</dbReference>
<dbReference type="Pfam" id="PF13561">
    <property type="entry name" value="adh_short_C2"/>
    <property type="match status" value="1"/>
</dbReference>
<evidence type="ECO:0000256" key="3">
    <source>
        <dbReference type="ARBA" id="ARBA00023027"/>
    </source>
</evidence>
<dbReference type="SUPFAM" id="SSF51735">
    <property type="entry name" value="NAD(P)-binding Rossmann-fold domains"/>
    <property type="match status" value="1"/>
</dbReference>
<dbReference type="InterPro" id="IPR036291">
    <property type="entry name" value="NAD(P)-bd_dom_sf"/>
</dbReference>
<dbReference type="Proteomes" id="UP000518315">
    <property type="component" value="Unassembled WGS sequence"/>
</dbReference>
<evidence type="ECO:0000256" key="2">
    <source>
        <dbReference type="ARBA" id="ARBA00023002"/>
    </source>
</evidence>
<dbReference type="AlphaFoldDB" id="A0A7W5BPU3"/>
<dbReference type="InterPro" id="IPR057326">
    <property type="entry name" value="KR_dom"/>
</dbReference>
<dbReference type="FunFam" id="3.40.50.720:FF:000084">
    <property type="entry name" value="Short-chain dehydrogenase reductase"/>
    <property type="match status" value="1"/>
</dbReference>
<accession>A0A7W5BPU3</accession>
<evidence type="ECO:0000259" key="4">
    <source>
        <dbReference type="SMART" id="SM00822"/>
    </source>
</evidence>
<keyword evidence="6" id="KW-1185">Reference proteome</keyword>
<name>A0A7W5BPU3_9HYPH</name>
<dbReference type="RefSeq" id="WP_131614162.1">
    <property type="nucleotide sequence ID" value="NZ_JACHXH010000016.1"/>
</dbReference>
<dbReference type="InterPro" id="IPR002347">
    <property type="entry name" value="SDR_fam"/>
</dbReference>